<dbReference type="GO" id="GO:0000390">
    <property type="term" value="P:spliceosomal complex disassembly"/>
    <property type="evidence" value="ECO:0007669"/>
    <property type="project" value="InterPro"/>
</dbReference>
<feature type="compositionally biased region" description="Acidic residues" evidence="1">
    <location>
        <begin position="191"/>
        <end position="206"/>
    </location>
</feature>
<dbReference type="OrthoDB" id="429427at2759"/>
<evidence type="ECO:0000256" key="1">
    <source>
        <dbReference type="SAM" id="MobiDB-lite"/>
    </source>
</evidence>
<sequence>MKRAGSGRIARKIGAHDEESAESTDISEGGARNPSTVNVVKRPTFAKAKKRPSQRISFGGGGDDDEGSSDGFITPKKTTLSRIAIEKNAEKRARSPLVLDSSRPRADLDEERPSYSKDSLAELRKSTPTIPKDLKSTSDEEDGSRALDIASKFGSSATLTADSQSAIPTETEIKEKKARRARLAMENNALGDEEDRPWASDDDDEFQTNRNQISLRPKDKYAETRLVREDEDIAEGFEEYVEDGNITIGRKAEREAEKKRRAEMAELINNAEGDDDEDATDDSEAERNAAYEAAQTRAGTYGNKVDQTDEGARTPPKITPLPDLSEVIEKLRTEVQAKEQRRAAVQQKIEELREEKIRITEREKFLQEQLQKKGEEYEKLRQDAGMAALPPSTMEGGKLIMDRGLDSMGTTPMGGTPIPPRVEDDMDEAA</sequence>
<accession>A0A9P9DR96</accession>
<feature type="region of interest" description="Disordered" evidence="1">
    <location>
        <begin position="1"/>
        <end position="322"/>
    </location>
</feature>
<feature type="compositionally biased region" description="Basic and acidic residues" evidence="1">
    <location>
        <begin position="102"/>
        <end position="125"/>
    </location>
</feature>
<dbReference type="EMBL" id="JAGMWT010000008">
    <property type="protein sequence ID" value="KAH7123833.1"/>
    <property type="molecule type" value="Genomic_DNA"/>
</dbReference>
<feature type="compositionally biased region" description="Basic and acidic residues" evidence="1">
    <location>
        <begin position="84"/>
        <end position="93"/>
    </location>
</feature>
<comment type="caution">
    <text evidence="2">The sequence shown here is derived from an EMBL/GenBank/DDBJ whole genome shotgun (WGS) entry which is preliminary data.</text>
</comment>
<reference evidence="2" key="1">
    <citation type="journal article" date="2021" name="Nat. Commun.">
        <title>Genetic determinants of endophytism in the Arabidopsis root mycobiome.</title>
        <authorList>
            <person name="Mesny F."/>
            <person name="Miyauchi S."/>
            <person name="Thiergart T."/>
            <person name="Pickel B."/>
            <person name="Atanasova L."/>
            <person name="Karlsson M."/>
            <person name="Huettel B."/>
            <person name="Barry K.W."/>
            <person name="Haridas S."/>
            <person name="Chen C."/>
            <person name="Bauer D."/>
            <person name="Andreopoulos W."/>
            <person name="Pangilinan J."/>
            <person name="LaButti K."/>
            <person name="Riley R."/>
            <person name="Lipzen A."/>
            <person name="Clum A."/>
            <person name="Drula E."/>
            <person name="Henrissat B."/>
            <person name="Kohler A."/>
            <person name="Grigoriev I.V."/>
            <person name="Martin F.M."/>
            <person name="Hacquard S."/>
        </authorList>
    </citation>
    <scope>NUCLEOTIDE SEQUENCE</scope>
    <source>
        <strain evidence="2">MPI-CAGE-CH-0243</strain>
    </source>
</reference>
<feature type="compositionally biased region" description="Basic and acidic residues" evidence="1">
    <location>
        <begin position="216"/>
        <end position="228"/>
    </location>
</feature>
<feature type="compositionally biased region" description="Basic residues" evidence="1">
    <location>
        <begin position="1"/>
        <end position="13"/>
    </location>
</feature>
<feature type="compositionally biased region" description="Basic and acidic residues" evidence="1">
    <location>
        <begin position="250"/>
        <end position="264"/>
    </location>
</feature>
<feature type="region of interest" description="Disordered" evidence="1">
    <location>
        <begin position="382"/>
        <end position="430"/>
    </location>
</feature>
<feature type="compositionally biased region" description="Acidic residues" evidence="1">
    <location>
        <begin position="272"/>
        <end position="284"/>
    </location>
</feature>
<dbReference type="InterPro" id="IPR028211">
    <property type="entry name" value="Ntr2"/>
</dbReference>
<name>A0A9P9DR96_9PLEO</name>
<keyword evidence="3" id="KW-1185">Reference proteome</keyword>
<proteinExistence type="predicted"/>
<feature type="compositionally biased region" description="Acidic residues" evidence="1">
    <location>
        <begin position="229"/>
        <end position="242"/>
    </location>
</feature>
<evidence type="ECO:0000313" key="2">
    <source>
        <dbReference type="EMBL" id="KAH7123833.1"/>
    </source>
</evidence>
<feature type="compositionally biased region" description="Polar residues" evidence="1">
    <location>
        <begin position="153"/>
        <end position="168"/>
    </location>
</feature>
<dbReference type="AlphaFoldDB" id="A0A9P9DR96"/>
<gene>
    <name evidence="2" type="ORF">B0J11DRAFT_530026</name>
</gene>
<evidence type="ECO:0000313" key="3">
    <source>
        <dbReference type="Proteomes" id="UP000700596"/>
    </source>
</evidence>
<protein>
    <submittedName>
        <fullName evidence="2">Nineteen complex-related protein 2-domain-containing protein</fullName>
    </submittedName>
</protein>
<dbReference type="Pfam" id="PF15458">
    <property type="entry name" value="NTR2"/>
    <property type="match status" value="1"/>
</dbReference>
<dbReference type="GO" id="GO:0071008">
    <property type="term" value="C:U2-type post-mRNA release spliceosomal complex"/>
    <property type="evidence" value="ECO:0007669"/>
    <property type="project" value="InterPro"/>
</dbReference>
<dbReference type="Proteomes" id="UP000700596">
    <property type="component" value="Unassembled WGS sequence"/>
</dbReference>
<organism evidence="2 3">
    <name type="scientific">Dendryphion nanum</name>
    <dbReference type="NCBI Taxonomy" id="256645"/>
    <lineage>
        <taxon>Eukaryota</taxon>
        <taxon>Fungi</taxon>
        <taxon>Dikarya</taxon>
        <taxon>Ascomycota</taxon>
        <taxon>Pezizomycotina</taxon>
        <taxon>Dothideomycetes</taxon>
        <taxon>Pleosporomycetidae</taxon>
        <taxon>Pleosporales</taxon>
        <taxon>Torulaceae</taxon>
        <taxon>Dendryphion</taxon>
    </lineage>
</organism>